<sequence>MTESALRERILDATAGITVGGGWAAVSMGKVASVVGVSRQTVHTEVGTKAELAEALVIREVEHFLAEVVAGFDEAPDVPTAIERSITRVLERAADSALVRGVVAAAHGADTELLPLLTTRPEQLLELATATVQGLVAPFALPLPQARIDATIEVIVRVTLSQVMHPTGSPADVAEHLAWMVRTVLDTLPRSG</sequence>
<keyword evidence="3" id="KW-0804">Transcription</keyword>
<dbReference type="InterPro" id="IPR040611">
    <property type="entry name" value="AlkX_C"/>
</dbReference>
<dbReference type="AlphaFoldDB" id="A0A4P6MS25"/>
<evidence type="ECO:0000256" key="4">
    <source>
        <dbReference type="PROSITE-ProRule" id="PRU00335"/>
    </source>
</evidence>
<evidence type="ECO:0000313" key="6">
    <source>
        <dbReference type="EMBL" id="QBF46501.1"/>
    </source>
</evidence>
<feature type="domain" description="HTH tetR-type" evidence="5">
    <location>
        <begin position="4"/>
        <end position="64"/>
    </location>
</feature>
<dbReference type="PROSITE" id="PS50977">
    <property type="entry name" value="HTH_TETR_2"/>
    <property type="match status" value="1"/>
</dbReference>
<dbReference type="Gene3D" id="1.10.357.10">
    <property type="entry name" value="Tetracycline Repressor, domain 2"/>
    <property type="match status" value="1"/>
</dbReference>
<dbReference type="EMBL" id="CP036164">
    <property type="protein sequence ID" value="QBF46501.1"/>
    <property type="molecule type" value="Genomic_DNA"/>
</dbReference>
<reference evidence="6 7" key="1">
    <citation type="submission" date="2019-02" db="EMBL/GenBank/DDBJ databases">
        <title>Genomic data mining of an Antarctic deep-sea actinobacterium, Janibacterlimosus P3-3-X1.</title>
        <authorList>
            <person name="Liao L."/>
            <person name="Chen B."/>
        </authorList>
    </citation>
    <scope>NUCLEOTIDE SEQUENCE [LARGE SCALE GENOMIC DNA]</scope>
    <source>
        <strain evidence="6 7">P3-3-X1</strain>
    </source>
</reference>
<name>A0A4P6MS25_9MICO</name>
<evidence type="ECO:0000259" key="5">
    <source>
        <dbReference type="PROSITE" id="PS50977"/>
    </source>
</evidence>
<dbReference type="PANTHER" id="PTHR30055:SF234">
    <property type="entry name" value="HTH-TYPE TRANSCRIPTIONAL REGULATOR BETI"/>
    <property type="match status" value="1"/>
</dbReference>
<keyword evidence="1" id="KW-0805">Transcription regulation</keyword>
<dbReference type="GO" id="GO:0003700">
    <property type="term" value="F:DNA-binding transcription factor activity"/>
    <property type="evidence" value="ECO:0007669"/>
    <property type="project" value="TreeGrafter"/>
</dbReference>
<dbReference type="InterPro" id="IPR050109">
    <property type="entry name" value="HTH-type_TetR-like_transc_reg"/>
</dbReference>
<dbReference type="RefSeq" id="WP_130629722.1">
    <property type="nucleotide sequence ID" value="NZ_CP036164.1"/>
</dbReference>
<evidence type="ECO:0000256" key="1">
    <source>
        <dbReference type="ARBA" id="ARBA00023015"/>
    </source>
</evidence>
<dbReference type="GO" id="GO:0000976">
    <property type="term" value="F:transcription cis-regulatory region binding"/>
    <property type="evidence" value="ECO:0007669"/>
    <property type="project" value="TreeGrafter"/>
</dbReference>
<dbReference type="Proteomes" id="UP000290408">
    <property type="component" value="Chromosome"/>
</dbReference>
<dbReference type="InterPro" id="IPR009057">
    <property type="entry name" value="Homeodomain-like_sf"/>
</dbReference>
<dbReference type="Pfam" id="PF18556">
    <property type="entry name" value="TetR_C_35"/>
    <property type="match status" value="1"/>
</dbReference>
<evidence type="ECO:0000313" key="7">
    <source>
        <dbReference type="Proteomes" id="UP000290408"/>
    </source>
</evidence>
<gene>
    <name evidence="6" type="ORF">EXU32_09705</name>
</gene>
<accession>A0A4P6MS25</accession>
<keyword evidence="7" id="KW-1185">Reference proteome</keyword>
<dbReference type="KEGG" id="jli:EXU32_09705"/>
<dbReference type="SUPFAM" id="SSF46689">
    <property type="entry name" value="Homeodomain-like"/>
    <property type="match status" value="1"/>
</dbReference>
<dbReference type="STRING" id="1216970.GCA_001570985_01681"/>
<protein>
    <submittedName>
        <fullName evidence="6">TetR/AcrR family transcriptional regulator</fullName>
    </submittedName>
</protein>
<evidence type="ECO:0000256" key="2">
    <source>
        <dbReference type="ARBA" id="ARBA00023125"/>
    </source>
</evidence>
<evidence type="ECO:0000256" key="3">
    <source>
        <dbReference type="ARBA" id="ARBA00023163"/>
    </source>
</evidence>
<dbReference type="PANTHER" id="PTHR30055">
    <property type="entry name" value="HTH-TYPE TRANSCRIPTIONAL REGULATOR RUTR"/>
    <property type="match status" value="1"/>
</dbReference>
<proteinExistence type="predicted"/>
<keyword evidence="2 4" id="KW-0238">DNA-binding</keyword>
<feature type="DNA-binding region" description="H-T-H motif" evidence="4">
    <location>
        <begin position="27"/>
        <end position="46"/>
    </location>
</feature>
<dbReference type="InterPro" id="IPR001647">
    <property type="entry name" value="HTH_TetR"/>
</dbReference>
<organism evidence="6 7">
    <name type="scientific">Janibacter limosus</name>
    <dbReference type="NCBI Taxonomy" id="53458"/>
    <lineage>
        <taxon>Bacteria</taxon>
        <taxon>Bacillati</taxon>
        <taxon>Actinomycetota</taxon>
        <taxon>Actinomycetes</taxon>
        <taxon>Micrococcales</taxon>
        <taxon>Intrasporangiaceae</taxon>
        <taxon>Janibacter</taxon>
    </lineage>
</organism>
<dbReference type="OrthoDB" id="4371863at2"/>